<dbReference type="InterPro" id="IPR002104">
    <property type="entry name" value="Integrase_catalytic"/>
</dbReference>
<dbReference type="InterPro" id="IPR010998">
    <property type="entry name" value="Integrase_recombinase_N"/>
</dbReference>
<keyword evidence="3" id="KW-0233">DNA recombination</keyword>
<evidence type="ECO:0000313" key="5">
    <source>
        <dbReference type="EMBL" id="MCS5716472.1"/>
    </source>
</evidence>
<gene>
    <name evidence="5" type="ORF">NVV95_18140</name>
</gene>
<sequence length="279" mass="30345">MGDIRHSDVQSWISKLSAEKGATTVLRAYGVLAGILDVAVKDRRLGSNPARGVNLPRKMKKKHAYLSPGQISELAEASGDRALLVLVLSYTGIRWGEAAGLRVRDVDLSRRRINVTENAVEVGGRIEVGTPKSHKKRSVPFPNSLTRPLQQAVGGKDPADLVFPGADGDYMRRTRVSSGSRSWFKSALSTADVPAMTIHDLRHTAASLAVSAGANVKAIQRMFGHASAAMTLDVYSDLFDDDLDDVATRLDHMLSVTNVVKMWSDSTRKQDQTPADHFV</sequence>
<organism evidence="5 6">
    <name type="scientific">Herbiconiux gentiana</name>
    <dbReference type="NCBI Taxonomy" id="2970912"/>
    <lineage>
        <taxon>Bacteria</taxon>
        <taxon>Bacillati</taxon>
        <taxon>Actinomycetota</taxon>
        <taxon>Actinomycetes</taxon>
        <taxon>Micrococcales</taxon>
        <taxon>Microbacteriaceae</taxon>
        <taxon>Herbiconiux</taxon>
    </lineage>
</organism>
<dbReference type="Pfam" id="PF00589">
    <property type="entry name" value="Phage_integrase"/>
    <property type="match status" value="1"/>
</dbReference>
<comment type="similarity">
    <text evidence="1">Belongs to the 'phage' integrase family.</text>
</comment>
<dbReference type="EMBL" id="JANTEZ010000013">
    <property type="protein sequence ID" value="MCS5716472.1"/>
    <property type="molecule type" value="Genomic_DNA"/>
</dbReference>
<reference evidence="5" key="1">
    <citation type="submission" date="2022-08" db="EMBL/GenBank/DDBJ databases">
        <authorList>
            <person name="Deng Y."/>
            <person name="Han X.-F."/>
            <person name="Zhang Y.-Q."/>
        </authorList>
    </citation>
    <scope>NUCLEOTIDE SEQUENCE</scope>
    <source>
        <strain evidence="5">CPCC 205716</strain>
    </source>
</reference>
<dbReference type="PROSITE" id="PS51898">
    <property type="entry name" value="TYR_RECOMBINASE"/>
    <property type="match status" value="1"/>
</dbReference>
<dbReference type="InterPro" id="IPR013762">
    <property type="entry name" value="Integrase-like_cat_sf"/>
</dbReference>
<keyword evidence="2" id="KW-0238">DNA-binding</keyword>
<dbReference type="Gene3D" id="1.10.150.130">
    <property type="match status" value="1"/>
</dbReference>
<evidence type="ECO:0000313" key="6">
    <source>
        <dbReference type="Proteomes" id="UP001165580"/>
    </source>
</evidence>
<dbReference type="InterPro" id="IPR050090">
    <property type="entry name" value="Tyrosine_recombinase_XerCD"/>
</dbReference>
<feature type="domain" description="Tyr recombinase" evidence="4">
    <location>
        <begin position="61"/>
        <end position="248"/>
    </location>
</feature>
<keyword evidence="6" id="KW-1185">Reference proteome</keyword>
<protein>
    <submittedName>
        <fullName evidence="5">Site-specific integrase</fullName>
    </submittedName>
</protein>
<evidence type="ECO:0000256" key="3">
    <source>
        <dbReference type="ARBA" id="ARBA00023172"/>
    </source>
</evidence>
<dbReference type="PANTHER" id="PTHR30349">
    <property type="entry name" value="PHAGE INTEGRASE-RELATED"/>
    <property type="match status" value="1"/>
</dbReference>
<dbReference type="SUPFAM" id="SSF56349">
    <property type="entry name" value="DNA breaking-rejoining enzymes"/>
    <property type="match status" value="1"/>
</dbReference>
<dbReference type="CDD" id="cd01189">
    <property type="entry name" value="INT_ICEBs1_C_like"/>
    <property type="match status" value="1"/>
</dbReference>
<name>A0ABT2GJR4_9MICO</name>
<evidence type="ECO:0000259" key="4">
    <source>
        <dbReference type="PROSITE" id="PS51898"/>
    </source>
</evidence>
<comment type="caution">
    <text evidence="5">The sequence shown here is derived from an EMBL/GenBank/DDBJ whole genome shotgun (WGS) entry which is preliminary data.</text>
</comment>
<dbReference type="Gene3D" id="1.10.443.10">
    <property type="entry name" value="Intergrase catalytic core"/>
    <property type="match status" value="1"/>
</dbReference>
<dbReference type="Proteomes" id="UP001165580">
    <property type="component" value="Unassembled WGS sequence"/>
</dbReference>
<dbReference type="InterPro" id="IPR011010">
    <property type="entry name" value="DNA_brk_join_enz"/>
</dbReference>
<evidence type="ECO:0000256" key="1">
    <source>
        <dbReference type="ARBA" id="ARBA00008857"/>
    </source>
</evidence>
<dbReference type="RefSeq" id="WP_259487989.1">
    <property type="nucleotide sequence ID" value="NZ_JANTEZ010000013.1"/>
</dbReference>
<dbReference type="PANTHER" id="PTHR30349:SF64">
    <property type="entry name" value="PROPHAGE INTEGRASE INTD-RELATED"/>
    <property type="match status" value="1"/>
</dbReference>
<proteinExistence type="inferred from homology"/>
<accession>A0ABT2GJR4</accession>
<evidence type="ECO:0000256" key="2">
    <source>
        <dbReference type="ARBA" id="ARBA00023125"/>
    </source>
</evidence>